<evidence type="ECO:0000313" key="5">
    <source>
        <dbReference type="EMBL" id="MDJ1499438.1"/>
    </source>
</evidence>
<keyword evidence="2" id="KW-0238">DNA-binding</keyword>
<comment type="caution">
    <text evidence="5">The sequence shown here is derived from an EMBL/GenBank/DDBJ whole genome shotgun (WGS) entry which is preliminary data.</text>
</comment>
<dbReference type="GO" id="GO:0003700">
    <property type="term" value="F:DNA-binding transcription factor activity"/>
    <property type="evidence" value="ECO:0007669"/>
    <property type="project" value="InterPro"/>
</dbReference>
<dbReference type="GO" id="GO:0043565">
    <property type="term" value="F:sequence-specific DNA binding"/>
    <property type="evidence" value="ECO:0007669"/>
    <property type="project" value="InterPro"/>
</dbReference>
<evidence type="ECO:0000256" key="2">
    <source>
        <dbReference type="ARBA" id="ARBA00023125"/>
    </source>
</evidence>
<dbReference type="Pfam" id="PF12833">
    <property type="entry name" value="HTH_18"/>
    <property type="match status" value="1"/>
</dbReference>
<dbReference type="AlphaFoldDB" id="A0AAE3UB50"/>
<evidence type="ECO:0000313" key="6">
    <source>
        <dbReference type="Proteomes" id="UP001232063"/>
    </source>
</evidence>
<sequence length="305" mass="35818">MKKEPIETIHIDSITQSHQLMRIDKPKHPLFSIVRFEDIEQQALDSRLRLIFGYYQITLKRNCPGKLQYGQTMYDFDEGVMSFFAPKQVNILEPGEVLARSGWLLNIHPDFLRTYPLAQKIKDYGFFEYAVNEALILSEEEEKSIIAIFQQIEREYTLPIDNFSQDVVISNIELLLTYCNRYYNRQFIVRKATNHTLLGKFEKLLNEYFDNKMTDKGLPTVKYFADAMNISPNYLGDMLRQLTGNNVQQHIHERLINKAKELLSTTDFSVNEIAYELGFEYPQSFSKLFKNKTNLSPSEFRQAFQ</sequence>
<dbReference type="Proteomes" id="UP001232063">
    <property type="component" value="Unassembled WGS sequence"/>
</dbReference>
<dbReference type="EMBL" id="JASJOU010000001">
    <property type="protein sequence ID" value="MDJ1499438.1"/>
    <property type="molecule type" value="Genomic_DNA"/>
</dbReference>
<dbReference type="InterPro" id="IPR018060">
    <property type="entry name" value="HTH_AraC"/>
</dbReference>
<keyword evidence="3" id="KW-0804">Transcription</keyword>
<gene>
    <name evidence="5" type="ORF">QNI22_02210</name>
</gene>
<protein>
    <submittedName>
        <fullName evidence="5">Helix-turn-helix transcriptional regulator</fullName>
    </submittedName>
</protein>
<reference evidence="5" key="1">
    <citation type="submission" date="2023-05" db="EMBL/GenBank/DDBJ databases">
        <authorList>
            <person name="Zhang X."/>
        </authorList>
    </citation>
    <scope>NUCLEOTIDE SEQUENCE</scope>
    <source>
        <strain evidence="5">BD1B2-1</strain>
    </source>
</reference>
<keyword evidence="6" id="KW-1185">Reference proteome</keyword>
<dbReference type="PRINTS" id="PR00032">
    <property type="entry name" value="HTHARAC"/>
</dbReference>
<name>A0AAE3UB50_9BACT</name>
<evidence type="ECO:0000256" key="1">
    <source>
        <dbReference type="ARBA" id="ARBA00023015"/>
    </source>
</evidence>
<dbReference type="Gene3D" id="1.10.10.60">
    <property type="entry name" value="Homeodomain-like"/>
    <property type="match status" value="1"/>
</dbReference>
<dbReference type="PROSITE" id="PS01124">
    <property type="entry name" value="HTH_ARAC_FAMILY_2"/>
    <property type="match status" value="1"/>
</dbReference>
<dbReference type="SMART" id="SM00342">
    <property type="entry name" value="HTH_ARAC"/>
    <property type="match status" value="1"/>
</dbReference>
<feature type="domain" description="HTH araC/xylS-type" evidence="4">
    <location>
        <begin position="203"/>
        <end position="303"/>
    </location>
</feature>
<evidence type="ECO:0000256" key="3">
    <source>
        <dbReference type="ARBA" id="ARBA00023163"/>
    </source>
</evidence>
<dbReference type="InterPro" id="IPR020449">
    <property type="entry name" value="Tscrpt_reg_AraC-type_HTH"/>
</dbReference>
<dbReference type="PANTHER" id="PTHR43280:SF32">
    <property type="entry name" value="TRANSCRIPTIONAL REGULATORY PROTEIN"/>
    <property type="match status" value="1"/>
</dbReference>
<dbReference type="InterPro" id="IPR009057">
    <property type="entry name" value="Homeodomain-like_sf"/>
</dbReference>
<accession>A0AAE3UB50</accession>
<proteinExistence type="predicted"/>
<dbReference type="SUPFAM" id="SSF46689">
    <property type="entry name" value="Homeodomain-like"/>
    <property type="match status" value="1"/>
</dbReference>
<keyword evidence="1" id="KW-0805">Transcription regulation</keyword>
<organism evidence="5 6">
    <name type="scientific">Xanthocytophaga agilis</name>
    <dbReference type="NCBI Taxonomy" id="3048010"/>
    <lineage>
        <taxon>Bacteria</taxon>
        <taxon>Pseudomonadati</taxon>
        <taxon>Bacteroidota</taxon>
        <taxon>Cytophagia</taxon>
        <taxon>Cytophagales</taxon>
        <taxon>Rhodocytophagaceae</taxon>
        <taxon>Xanthocytophaga</taxon>
    </lineage>
</organism>
<dbReference type="PANTHER" id="PTHR43280">
    <property type="entry name" value="ARAC-FAMILY TRANSCRIPTIONAL REGULATOR"/>
    <property type="match status" value="1"/>
</dbReference>
<dbReference type="RefSeq" id="WP_314508956.1">
    <property type="nucleotide sequence ID" value="NZ_JASJOU010000001.1"/>
</dbReference>
<evidence type="ECO:0000259" key="4">
    <source>
        <dbReference type="PROSITE" id="PS01124"/>
    </source>
</evidence>